<organism evidence="2 3">
    <name type="scientific">Deinococcus soli</name>
    <name type="common">ex Cha et al. 2016</name>
    <dbReference type="NCBI Taxonomy" id="1309411"/>
    <lineage>
        <taxon>Bacteria</taxon>
        <taxon>Thermotogati</taxon>
        <taxon>Deinococcota</taxon>
        <taxon>Deinococci</taxon>
        <taxon>Deinococcales</taxon>
        <taxon>Deinococcaceae</taxon>
        <taxon>Deinococcus</taxon>
    </lineage>
</organism>
<dbReference type="AlphaFoldDB" id="A0AAE3XBJ5"/>
<protein>
    <submittedName>
        <fullName evidence="2">Uncharacterized protein</fullName>
    </submittedName>
</protein>
<reference evidence="2" key="1">
    <citation type="submission" date="2023-07" db="EMBL/GenBank/DDBJ databases">
        <title>Sorghum-associated microbial communities from plants grown in Nebraska, USA.</title>
        <authorList>
            <person name="Schachtman D."/>
        </authorList>
    </citation>
    <scope>NUCLEOTIDE SEQUENCE</scope>
    <source>
        <strain evidence="2">BE330</strain>
    </source>
</reference>
<keyword evidence="1" id="KW-0472">Membrane</keyword>
<gene>
    <name evidence="2" type="ORF">J2Y00_001824</name>
</gene>
<name>A0AAE3XBJ5_9DEIO</name>
<proteinExistence type="predicted"/>
<dbReference type="EMBL" id="JAVDQK010000004">
    <property type="protein sequence ID" value="MDR6218261.1"/>
    <property type="molecule type" value="Genomic_DNA"/>
</dbReference>
<dbReference type="Proteomes" id="UP001185331">
    <property type="component" value="Unassembled WGS sequence"/>
</dbReference>
<dbReference type="RefSeq" id="WP_309854589.1">
    <property type="nucleotide sequence ID" value="NZ_JAVDQJ010000005.1"/>
</dbReference>
<evidence type="ECO:0000313" key="3">
    <source>
        <dbReference type="Proteomes" id="UP001185331"/>
    </source>
</evidence>
<evidence type="ECO:0000256" key="1">
    <source>
        <dbReference type="SAM" id="Phobius"/>
    </source>
</evidence>
<comment type="caution">
    <text evidence="2">The sequence shown here is derived from an EMBL/GenBank/DDBJ whole genome shotgun (WGS) entry which is preliminary data.</text>
</comment>
<evidence type="ECO:0000313" key="2">
    <source>
        <dbReference type="EMBL" id="MDR6218261.1"/>
    </source>
</evidence>
<accession>A0AAE3XBJ5</accession>
<sequence length="88" mass="9086">MTATDVTLGLTLGVLLAGAVPAGRARLLLTVPAALSAAPLFSAGLPVGALICATYAVTVLLVRGVIALTDAAPRRPTTRQRTPKRRRR</sequence>
<feature type="transmembrane region" description="Helical" evidence="1">
    <location>
        <begin position="47"/>
        <end position="69"/>
    </location>
</feature>
<keyword evidence="1" id="KW-0812">Transmembrane</keyword>
<keyword evidence="1" id="KW-1133">Transmembrane helix</keyword>